<dbReference type="EMBL" id="LNKA01000019">
    <property type="protein sequence ID" value="KTC64618.1"/>
    <property type="molecule type" value="Genomic_DNA"/>
</dbReference>
<dbReference type="Proteomes" id="UP000054859">
    <property type="component" value="Unassembled WGS sequence"/>
</dbReference>
<dbReference type="Proteomes" id="UP000281170">
    <property type="component" value="Plasmid 24"/>
</dbReference>
<dbReference type="AlphaFoldDB" id="A0A0W0R0R0"/>
<evidence type="ECO:0000256" key="1">
    <source>
        <dbReference type="SAM" id="Phobius"/>
    </source>
</evidence>
<sequence>MYLEHFKLKKPPFSLTPNTEFYCELPTHNEALNVLLLSLNQGEGFIKIVGEVGTGKTLICRLLLNALDDSFVTAYIPNPDQSGESLRLSLAIELGLKPEKNLPQHELLELINLRLLELFKAGKKTVLIIDEAQALPESCLEAIRLLTNLETEEKKLLQVVLFGQHELDYKLDQNHMRQLKQRITFSYCLKPLAKEELEIYICHRLAKAGYTYGSMFSPSAKRYLFRASGGLPRLLNVLCHKALLVSYGRGISTVDLKSAKRAIEDTECAYNLKTRLNSPIVLGAISCFVLAVILTLYWKLGLL</sequence>
<dbReference type="Pfam" id="PF13401">
    <property type="entry name" value="AAA_22"/>
    <property type="match status" value="1"/>
</dbReference>
<keyword evidence="1" id="KW-1133">Transmembrane helix</keyword>
<feature type="domain" description="ORC1/DEAH AAA+ ATPase" evidence="2">
    <location>
        <begin position="41"/>
        <end position="168"/>
    </location>
</feature>
<dbReference type="GO" id="GO:0016887">
    <property type="term" value="F:ATP hydrolysis activity"/>
    <property type="evidence" value="ECO:0007669"/>
    <property type="project" value="InterPro"/>
</dbReference>
<keyword evidence="1" id="KW-0812">Transmembrane</keyword>
<organism evidence="3 5">
    <name type="scientific">Legionella adelaidensis</name>
    <dbReference type="NCBI Taxonomy" id="45056"/>
    <lineage>
        <taxon>Bacteria</taxon>
        <taxon>Pseudomonadati</taxon>
        <taxon>Pseudomonadota</taxon>
        <taxon>Gammaproteobacteria</taxon>
        <taxon>Legionellales</taxon>
        <taxon>Legionellaceae</taxon>
        <taxon>Legionella</taxon>
    </lineage>
</organism>
<dbReference type="PATRIC" id="fig|45056.6.peg.1974"/>
<feature type="transmembrane region" description="Helical" evidence="1">
    <location>
        <begin position="280"/>
        <end position="298"/>
    </location>
</feature>
<evidence type="ECO:0000313" key="6">
    <source>
        <dbReference type="Proteomes" id="UP000281170"/>
    </source>
</evidence>
<accession>A0A0W0R0R0</accession>
<dbReference type="InterPro" id="IPR027417">
    <property type="entry name" value="P-loop_NTPase"/>
</dbReference>
<dbReference type="PANTHER" id="PTHR35894:SF7">
    <property type="entry name" value="GENERAL SECRETION PATHWAY PROTEIN A-RELATED"/>
    <property type="match status" value="1"/>
</dbReference>
<dbReference type="KEGG" id="ladl:NCTC12735_01732"/>
<reference evidence="3 5" key="1">
    <citation type="submission" date="2015-11" db="EMBL/GenBank/DDBJ databases">
        <title>Identification of large and diverse effector repertoires of 38 Legionella species.</title>
        <authorList>
            <person name="Burstein D."/>
            <person name="Amaro F."/>
            <person name="Zusman T."/>
            <person name="Lifshitz Z."/>
            <person name="Cohen O."/>
            <person name="Gilbert J.A."/>
            <person name="Pupko T."/>
            <person name="Shuman H.A."/>
            <person name="Segal G."/>
        </authorList>
    </citation>
    <scope>NUCLEOTIDE SEQUENCE [LARGE SCALE GENOMIC DNA]</scope>
    <source>
        <strain evidence="3 5">1762-AUS-E</strain>
    </source>
</reference>
<dbReference type="SUPFAM" id="SSF52540">
    <property type="entry name" value="P-loop containing nucleoside triphosphate hydrolases"/>
    <property type="match status" value="1"/>
</dbReference>
<evidence type="ECO:0000259" key="2">
    <source>
        <dbReference type="Pfam" id="PF13401"/>
    </source>
</evidence>
<dbReference type="STRING" id="45056.Lade_1912"/>
<evidence type="ECO:0000313" key="4">
    <source>
        <dbReference type="EMBL" id="VEH86085.1"/>
    </source>
</evidence>
<evidence type="ECO:0000313" key="3">
    <source>
        <dbReference type="EMBL" id="KTC64618.1"/>
    </source>
</evidence>
<keyword evidence="1" id="KW-0472">Membrane</keyword>
<evidence type="ECO:0000313" key="5">
    <source>
        <dbReference type="Proteomes" id="UP000054859"/>
    </source>
</evidence>
<dbReference type="CDD" id="cd00009">
    <property type="entry name" value="AAA"/>
    <property type="match status" value="1"/>
</dbReference>
<dbReference type="Gene3D" id="3.40.50.300">
    <property type="entry name" value="P-loop containing nucleotide triphosphate hydrolases"/>
    <property type="match status" value="1"/>
</dbReference>
<gene>
    <name evidence="3" type="ORF">Lade_1912</name>
    <name evidence="4" type="ORF">NCTC12735_01732</name>
</gene>
<dbReference type="OrthoDB" id="9780149at2"/>
<dbReference type="EMBL" id="LR134433">
    <property type="protein sequence ID" value="VEH86085.1"/>
    <property type="molecule type" value="Genomic_DNA"/>
</dbReference>
<keyword evidence="5" id="KW-1185">Reference proteome</keyword>
<dbReference type="InterPro" id="IPR052026">
    <property type="entry name" value="ExeA_AAA_ATPase_DNA-bind"/>
</dbReference>
<protein>
    <submittedName>
        <fullName evidence="4">Putative secretion ATPase, PEP-CTERM locus subfamily</fullName>
    </submittedName>
</protein>
<name>A0A0W0R0R0_9GAMM</name>
<keyword evidence="4" id="KW-0614">Plasmid</keyword>
<reference evidence="4 6" key="2">
    <citation type="submission" date="2018-12" db="EMBL/GenBank/DDBJ databases">
        <authorList>
            <consortium name="Pathogen Informatics"/>
        </authorList>
    </citation>
    <scope>NUCLEOTIDE SEQUENCE [LARGE SCALE GENOMIC DNA]</scope>
    <source>
        <strain evidence="4 6">NCTC12735</strain>
        <plasmid evidence="6">24</plasmid>
    </source>
</reference>
<dbReference type="InterPro" id="IPR049945">
    <property type="entry name" value="AAA_22"/>
</dbReference>
<dbReference type="PANTHER" id="PTHR35894">
    <property type="entry name" value="GENERAL SECRETION PATHWAY PROTEIN A-RELATED"/>
    <property type="match status" value="1"/>
</dbReference>
<geneLocation type="plasmid" evidence="4 6">
    <name>24</name>
</geneLocation>
<proteinExistence type="predicted"/>
<dbReference type="RefSeq" id="WP_058462977.1">
    <property type="nucleotide sequence ID" value="NZ_CAAAHS010000001.1"/>
</dbReference>